<keyword evidence="14" id="KW-1185">Reference proteome</keyword>
<dbReference type="CDD" id="cd00609">
    <property type="entry name" value="AAT_like"/>
    <property type="match status" value="1"/>
</dbReference>
<accession>A0ABV7A3S5</accession>
<comment type="similarity">
    <text evidence="3 11">Belongs to the class-II pyridoxal-phosphate-dependent aminotransferase family. Histidinol-phosphate aminotransferase subfamily.</text>
</comment>
<evidence type="ECO:0000256" key="10">
    <source>
        <dbReference type="ARBA" id="ARBA00047481"/>
    </source>
</evidence>
<dbReference type="InterPro" id="IPR015422">
    <property type="entry name" value="PyrdxlP-dep_Trfase_small"/>
</dbReference>
<evidence type="ECO:0000256" key="3">
    <source>
        <dbReference type="ARBA" id="ARBA00007970"/>
    </source>
</evidence>
<dbReference type="InterPro" id="IPR050106">
    <property type="entry name" value="HistidinolP_aminotransfase"/>
</dbReference>
<evidence type="ECO:0000256" key="2">
    <source>
        <dbReference type="ARBA" id="ARBA00005011"/>
    </source>
</evidence>
<keyword evidence="8 11" id="KW-0663">Pyridoxal phosphate</keyword>
<evidence type="ECO:0000313" key="13">
    <source>
        <dbReference type="EMBL" id="MFC2947465.1"/>
    </source>
</evidence>
<evidence type="ECO:0000256" key="4">
    <source>
        <dbReference type="ARBA" id="ARBA00011738"/>
    </source>
</evidence>
<dbReference type="PANTHER" id="PTHR43643:SF6">
    <property type="entry name" value="HISTIDINOL-PHOSPHATE AMINOTRANSFERASE"/>
    <property type="match status" value="1"/>
</dbReference>
<protein>
    <recommendedName>
        <fullName evidence="11">Histidinol-phosphate aminotransferase</fullName>
        <ecNumber evidence="11">2.6.1.9</ecNumber>
    </recommendedName>
    <alternativeName>
        <fullName evidence="11">Imidazole acetol-phosphate transaminase</fullName>
    </alternativeName>
</protein>
<dbReference type="InterPro" id="IPR015424">
    <property type="entry name" value="PyrdxlP-dep_Trfase"/>
</dbReference>
<dbReference type="InterPro" id="IPR005861">
    <property type="entry name" value="HisP_aminotrans"/>
</dbReference>
<proteinExistence type="inferred from homology"/>
<evidence type="ECO:0000256" key="8">
    <source>
        <dbReference type="ARBA" id="ARBA00022898"/>
    </source>
</evidence>
<dbReference type="RefSeq" id="WP_390303163.1">
    <property type="nucleotide sequence ID" value="NZ_JBHRRZ010000006.1"/>
</dbReference>
<keyword evidence="7 11" id="KW-0808">Transferase</keyword>
<evidence type="ECO:0000256" key="9">
    <source>
        <dbReference type="ARBA" id="ARBA00023102"/>
    </source>
</evidence>
<evidence type="ECO:0000256" key="1">
    <source>
        <dbReference type="ARBA" id="ARBA00001933"/>
    </source>
</evidence>
<evidence type="ECO:0000256" key="5">
    <source>
        <dbReference type="ARBA" id="ARBA00022576"/>
    </source>
</evidence>
<dbReference type="InterPro" id="IPR004839">
    <property type="entry name" value="Aminotransferase_I/II_large"/>
</dbReference>
<name>A0ABV7A3S5_9BACI</name>
<comment type="cofactor">
    <cofactor evidence="1 11">
        <name>pyridoxal 5'-phosphate</name>
        <dbReference type="ChEBI" id="CHEBI:597326"/>
    </cofactor>
</comment>
<feature type="domain" description="Aminotransferase class I/classII large" evidence="12">
    <location>
        <begin position="36"/>
        <end position="362"/>
    </location>
</feature>
<comment type="catalytic activity">
    <reaction evidence="10 11">
        <text>L-histidinol phosphate + 2-oxoglutarate = 3-(imidazol-4-yl)-2-oxopropyl phosphate + L-glutamate</text>
        <dbReference type="Rhea" id="RHEA:23744"/>
        <dbReference type="ChEBI" id="CHEBI:16810"/>
        <dbReference type="ChEBI" id="CHEBI:29985"/>
        <dbReference type="ChEBI" id="CHEBI:57766"/>
        <dbReference type="ChEBI" id="CHEBI:57980"/>
        <dbReference type="EC" id="2.6.1.9"/>
    </reaction>
</comment>
<keyword evidence="6 11" id="KW-0028">Amino-acid biosynthesis</keyword>
<dbReference type="Gene3D" id="3.90.1150.10">
    <property type="entry name" value="Aspartate Aminotransferase, domain 1"/>
    <property type="match status" value="1"/>
</dbReference>
<dbReference type="SUPFAM" id="SSF53383">
    <property type="entry name" value="PLP-dependent transferases"/>
    <property type="match status" value="1"/>
</dbReference>
<evidence type="ECO:0000259" key="12">
    <source>
        <dbReference type="Pfam" id="PF00155"/>
    </source>
</evidence>
<dbReference type="NCBIfam" id="TIGR01141">
    <property type="entry name" value="hisC"/>
    <property type="match status" value="1"/>
</dbReference>
<dbReference type="InterPro" id="IPR015421">
    <property type="entry name" value="PyrdxlP-dep_Trfase_major"/>
</dbReference>
<comment type="subunit">
    <text evidence="4 11">Homodimer.</text>
</comment>
<keyword evidence="9 11" id="KW-0368">Histidine biosynthesis</keyword>
<dbReference type="Proteomes" id="UP001595387">
    <property type="component" value="Unassembled WGS sequence"/>
</dbReference>
<comment type="caution">
    <text evidence="13">The sequence shown here is derived from an EMBL/GenBank/DDBJ whole genome shotgun (WGS) entry which is preliminary data.</text>
</comment>
<evidence type="ECO:0000256" key="7">
    <source>
        <dbReference type="ARBA" id="ARBA00022679"/>
    </source>
</evidence>
<dbReference type="EC" id="2.6.1.9" evidence="11"/>
<dbReference type="EMBL" id="JBHRRZ010000006">
    <property type="protein sequence ID" value="MFC2947465.1"/>
    <property type="molecule type" value="Genomic_DNA"/>
</dbReference>
<dbReference type="GO" id="GO:0004400">
    <property type="term" value="F:histidinol-phosphate transaminase activity"/>
    <property type="evidence" value="ECO:0007669"/>
    <property type="project" value="UniProtKB-EC"/>
</dbReference>
<dbReference type="Pfam" id="PF00155">
    <property type="entry name" value="Aminotran_1_2"/>
    <property type="match status" value="1"/>
</dbReference>
<reference evidence="14" key="1">
    <citation type="journal article" date="2019" name="Int. J. Syst. Evol. Microbiol.">
        <title>The Global Catalogue of Microorganisms (GCM) 10K type strain sequencing project: providing services to taxonomists for standard genome sequencing and annotation.</title>
        <authorList>
            <consortium name="The Broad Institute Genomics Platform"/>
            <consortium name="The Broad Institute Genome Sequencing Center for Infectious Disease"/>
            <person name="Wu L."/>
            <person name="Ma J."/>
        </authorList>
    </citation>
    <scope>NUCLEOTIDE SEQUENCE [LARGE SCALE GENOMIC DNA]</scope>
    <source>
        <strain evidence="14">KCTC 13193</strain>
    </source>
</reference>
<evidence type="ECO:0000313" key="14">
    <source>
        <dbReference type="Proteomes" id="UP001595387"/>
    </source>
</evidence>
<evidence type="ECO:0000256" key="6">
    <source>
        <dbReference type="ARBA" id="ARBA00022605"/>
    </source>
</evidence>
<dbReference type="HAMAP" id="MF_01023">
    <property type="entry name" value="HisC_aminotrans_2"/>
    <property type="match status" value="1"/>
</dbReference>
<organism evidence="13 14">
    <name type="scientific">Virgibacillus sediminis</name>
    <dbReference type="NCBI Taxonomy" id="202260"/>
    <lineage>
        <taxon>Bacteria</taxon>
        <taxon>Bacillati</taxon>
        <taxon>Bacillota</taxon>
        <taxon>Bacilli</taxon>
        <taxon>Bacillales</taxon>
        <taxon>Bacillaceae</taxon>
        <taxon>Virgibacillus</taxon>
    </lineage>
</organism>
<comment type="pathway">
    <text evidence="2 11">Amino-acid biosynthesis; L-histidine biosynthesis; L-histidine from 5-phospho-alpha-D-ribose 1-diphosphate: step 7/9.</text>
</comment>
<dbReference type="PANTHER" id="PTHR43643">
    <property type="entry name" value="HISTIDINOL-PHOSPHATE AMINOTRANSFERASE 2"/>
    <property type="match status" value="1"/>
</dbReference>
<evidence type="ECO:0000256" key="11">
    <source>
        <dbReference type="HAMAP-Rule" id="MF_01023"/>
    </source>
</evidence>
<dbReference type="Gene3D" id="3.40.640.10">
    <property type="entry name" value="Type I PLP-dependent aspartate aminotransferase-like (Major domain)"/>
    <property type="match status" value="1"/>
</dbReference>
<keyword evidence="5 11" id="KW-0032">Aminotransferase</keyword>
<sequence length="368" mass="40429">MATSNQIQPRKVLGKIKPYTPGKPIWELQEELKLDKVVKLASNENPLGPSPRGVQAIADSLDGLNRYPDADTSALKKSIASSMGVTKEQVIVTNGADELITLVSEAFLEEGDEIIVPFPSFSEYDFGAQLMGAEVVPVQLEEDFQFDVDKMISAITDKTKLIYICSPNNPTGTYLPKSDLEKLLQAMPEHVLMVYDAAYSHYATAEDYTDGVEYVKAGYPIIALQTFSKIYGLAGVRVGFGVAPDYVIQTILKVKEPFNVNALAQAAAAAAISDEKHIEASREMNIKGADQLYHLFSELGLSYIQTQANFVLVDLGPDAKKVNDELLTKGVIVRYGNTWGMPEHVRVSIGTQEENQFFAEALRSILNK</sequence>
<gene>
    <name evidence="11 13" type="primary">hisC</name>
    <name evidence="13" type="ORF">ACFODW_03700</name>
</gene>
<feature type="modified residue" description="N6-(pyridoxal phosphate)lysine" evidence="11">
    <location>
        <position position="229"/>
    </location>
</feature>